<dbReference type="Pfam" id="PF13416">
    <property type="entry name" value="SBP_bac_8"/>
    <property type="match status" value="1"/>
</dbReference>
<protein>
    <submittedName>
        <fullName evidence="2">Extracellular solute-binding protein</fullName>
    </submittedName>
</protein>
<organism evidence="2 3">
    <name type="scientific">Streptomyces niveus</name>
    <name type="common">Streptomyces spheroides</name>
    <dbReference type="NCBI Taxonomy" id="193462"/>
    <lineage>
        <taxon>Bacteria</taxon>
        <taxon>Bacillati</taxon>
        <taxon>Actinomycetota</taxon>
        <taxon>Actinomycetes</taxon>
        <taxon>Kitasatosporales</taxon>
        <taxon>Streptomycetaceae</taxon>
        <taxon>Streptomyces</taxon>
    </lineage>
</organism>
<dbReference type="Proteomes" id="UP001432209">
    <property type="component" value="Chromosome"/>
</dbReference>
<gene>
    <name evidence="2" type="ORF">OG442_00980</name>
</gene>
<accession>A0ABZ1ZUU9</accession>
<proteinExistence type="predicted"/>
<reference evidence="2" key="1">
    <citation type="submission" date="2022-10" db="EMBL/GenBank/DDBJ databases">
        <title>The complete genomes of actinobacterial strains from the NBC collection.</title>
        <authorList>
            <person name="Joergensen T.S."/>
            <person name="Alvarez Arevalo M."/>
            <person name="Sterndorff E.B."/>
            <person name="Faurdal D."/>
            <person name="Vuksanovic O."/>
            <person name="Mourched A.-S."/>
            <person name="Charusanti P."/>
            <person name="Shaw S."/>
            <person name="Blin K."/>
            <person name="Weber T."/>
        </authorList>
    </citation>
    <scope>NUCLEOTIDE SEQUENCE</scope>
    <source>
        <strain evidence="2">NBC_01432</strain>
    </source>
</reference>
<dbReference type="RefSeq" id="WP_329073811.1">
    <property type="nucleotide sequence ID" value="NZ_CP109393.1"/>
</dbReference>
<evidence type="ECO:0000313" key="2">
    <source>
        <dbReference type="EMBL" id="WUX50247.1"/>
    </source>
</evidence>
<dbReference type="InterPro" id="IPR050490">
    <property type="entry name" value="Bact_solute-bd_prot1"/>
</dbReference>
<evidence type="ECO:0000313" key="3">
    <source>
        <dbReference type="Proteomes" id="UP001432209"/>
    </source>
</evidence>
<dbReference type="SUPFAM" id="SSF53850">
    <property type="entry name" value="Periplasmic binding protein-like II"/>
    <property type="match status" value="1"/>
</dbReference>
<dbReference type="PANTHER" id="PTHR43649:SF32">
    <property type="entry name" value="SUGAR BINDING SECRETED PROTEIN"/>
    <property type="match status" value="1"/>
</dbReference>
<dbReference type="PANTHER" id="PTHR43649">
    <property type="entry name" value="ARABINOSE-BINDING PROTEIN-RELATED"/>
    <property type="match status" value="1"/>
</dbReference>
<sequence>MGTARHRFGSTVSARPTGPLSRFPSRLPARAAVVAAGLSLVLVAGCGGGGDTDKAKTKDGKTVVSMGLFGVMGFKESGLLDRYMEENPDIVIESDVSGDEQTYYTALQTHLAAGSGLKDIQGIEIGRAKELVDTQAGKFADLSKTPGLDHYLPWKSSQVTTDDGKLLGLGTDIGPMAVCYRKDLFEQAGLPTERAEVENLWAGDWSKYVDVGRDFKKGNKKDKVAFMDSSTGLFNAMIYGDEKQFYDKDGELIYNDNPVVKDAWKLASDAAESGLTAKLRQFQPGWDPGLANSTFATTVCPAWMLAHISEKAGPANEGKWDVARAPKGANWGGSFLGVMENSPVKKEATDLVAWLTAPEQQAFIFEKLGNFPSSKTALDTPEVAGGKSAYFSDAPIGQIFGDAAKEIPDEQILGRKDGTIKDTFSAGLQMIETQGKSADEAWKTTDERIKKATR</sequence>
<dbReference type="InterPro" id="IPR006059">
    <property type="entry name" value="SBP"/>
</dbReference>
<dbReference type="EMBL" id="CP109495">
    <property type="protein sequence ID" value="WUX50247.1"/>
    <property type="molecule type" value="Genomic_DNA"/>
</dbReference>
<feature type="region of interest" description="Disordered" evidence="1">
    <location>
        <begin position="435"/>
        <end position="454"/>
    </location>
</feature>
<evidence type="ECO:0000256" key="1">
    <source>
        <dbReference type="SAM" id="MobiDB-lite"/>
    </source>
</evidence>
<feature type="compositionally biased region" description="Basic and acidic residues" evidence="1">
    <location>
        <begin position="437"/>
        <end position="454"/>
    </location>
</feature>
<feature type="region of interest" description="Disordered" evidence="1">
    <location>
        <begin position="1"/>
        <end position="21"/>
    </location>
</feature>
<keyword evidence="3" id="KW-1185">Reference proteome</keyword>
<dbReference type="Gene3D" id="3.40.190.10">
    <property type="entry name" value="Periplasmic binding protein-like II"/>
    <property type="match status" value="1"/>
</dbReference>
<name>A0ABZ1ZUU9_STRNV</name>